<evidence type="ECO:0000256" key="1">
    <source>
        <dbReference type="ARBA" id="ARBA00023015"/>
    </source>
</evidence>
<name>A0ABT0BD44_9SPHN</name>
<organism evidence="5 6">
    <name type="scientific">Novosphingobium organovorum</name>
    <dbReference type="NCBI Taxonomy" id="2930092"/>
    <lineage>
        <taxon>Bacteria</taxon>
        <taxon>Pseudomonadati</taxon>
        <taxon>Pseudomonadota</taxon>
        <taxon>Alphaproteobacteria</taxon>
        <taxon>Sphingomonadales</taxon>
        <taxon>Sphingomonadaceae</taxon>
        <taxon>Novosphingobium</taxon>
    </lineage>
</organism>
<dbReference type="Gene3D" id="3.40.50.2300">
    <property type="match status" value="2"/>
</dbReference>
<dbReference type="CDD" id="cd01392">
    <property type="entry name" value="HTH_LacI"/>
    <property type="match status" value="1"/>
</dbReference>
<proteinExistence type="predicted"/>
<dbReference type="GO" id="GO:0003677">
    <property type="term" value="F:DNA binding"/>
    <property type="evidence" value="ECO:0007669"/>
    <property type="project" value="UniProtKB-KW"/>
</dbReference>
<dbReference type="InterPro" id="IPR010982">
    <property type="entry name" value="Lambda_DNA-bd_dom_sf"/>
</dbReference>
<dbReference type="PANTHER" id="PTHR30146:SF153">
    <property type="entry name" value="LACTOSE OPERON REPRESSOR"/>
    <property type="match status" value="1"/>
</dbReference>
<gene>
    <name evidence="5" type="ORF">MTR62_08965</name>
</gene>
<dbReference type="Pfam" id="PF13377">
    <property type="entry name" value="Peripla_BP_3"/>
    <property type="match status" value="1"/>
</dbReference>
<dbReference type="CDD" id="cd01545">
    <property type="entry name" value="PBP1_SalR"/>
    <property type="match status" value="1"/>
</dbReference>
<protein>
    <submittedName>
        <fullName evidence="5">LacI family DNA-binding transcriptional regulator</fullName>
    </submittedName>
</protein>
<dbReference type="PROSITE" id="PS00356">
    <property type="entry name" value="HTH_LACI_1"/>
    <property type="match status" value="1"/>
</dbReference>
<dbReference type="Pfam" id="PF00356">
    <property type="entry name" value="LacI"/>
    <property type="match status" value="1"/>
</dbReference>
<dbReference type="InterPro" id="IPR000843">
    <property type="entry name" value="HTH_LacI"/>
</dbReference>
<sequence>MSERERKRRTSRSRQTGAPTIADVAAMAGVSMMTVSRVINAEPKVRQSTRDAVNEAIAKLNYAPNRAARSLAGAAQIRIGLLYSNPSEAFLSAFIVGSLEEAGRLDVQIIVRKVEEGEALAPAVERLISGGIDGVILPPPICESNEVHELLREAAIPTVAVATSMEEDDIATIRIDDSSAAREMTAHLAGLGHERIGFIAGHPNLAASALRLEGYRQGLAEAGLAFDEALVAQGYFTYRSGLDAAERLLSLDAAPTAIFASNDDMAAAAVAIAHRRGLDVPGDLTVCGFDDVAMATTIWPELTTIHQPISAMSRQAVELLANLLRTKRTGELGKHHVLVDYRLVRRQSDAAPRRRPATRVPATA</sequence>
<reference evidence="5" key="1">
    <citation type="submission" date="2022-03" db="EMBL/GenBank/DDBJ databases">
        <title>Identification of a novel bacterium isolated from mangrove sediments.</title>
        <authorList>
            <person name="Pan X."/>
        </authorList>
    </citation>
    <scope>NUCLEOTIDE SEQUENCE</scope>
    <source>
        <strain evidence="5">B1949</strain>
    </source>
</reference>
<dbReference type="Proteomes" id="UP001162881">
    <property type="component" value="Unassembled WGS sequence"/>
</dbReference>
<comment type="caution">
    <text evidence="5">The sequence shown here is derived from an EMBL/GenBank/DDBJ whole genome shotgun (WGS) entry which is preliminary data.</text>
</comment>
<dbReference type="RefSeq" id="WP_244019340.1">
    <property type="nucleotide sequence ID" value="NZ_JALHLF010000026.1"/>
</dbReference>
<keyword evidence="1" id="KW-0805">Transcription regulation</keyword>
<dbReference type="Gene3D" id="1.10.260.40">
    <property type="entry name" value="lambda repressor-like DNA-binding domains"/>
    <property type="match status" value="1"/>
</dbReference>
<dbReference type="PRINTS" id="PR00036">
    <property type="entry name" value="HTHLACI"/>
</dbReference>
<accession>A0ABT0BD44</accession>
<evidence type="ECO:0000256" key="2">
    <source>
        <dbReference type="ARBA" id="ARBA00023125"/>
    </source>
</evidence>
<keyword evidence="2 5" id="KW-0238">DNA-binding</keyword>
<evidence type="ECO:0000313" key="6">
    <source>
        <dbReference type="Proteomes" id="UP001162881"/>
    </source>
</evidence>
<dbReference type="SUPFAM" id="SSF47413">
    <property type="entry name" value="lambda repressor-like DNA-binding domains"/>
    <property type="match status" value="1"/>
</dbReference>
<keyword evidence="3" id="KW-0804">Transcription</keyword>
<feature type="domain" description="HTH lacI-type" evidence="4">
    <location>
        <begin position="19"/>
        <end position="73"/>
    </location>
</feature>
<dbReference type="SUPFAM" id="SSF53822">
    <property type="entry name" value="Periplasmic binding protein-like I"/>
    <property type="match status" value="1"/>
</dbReference>
<dbReference type="PROSITE" id="PS50932">
    <property type="entry name" value="HTH_LACI_2"/>
    <property type="match status" value="1"/>
</dbReference>
<evidence type="ECO:0000259" key="4">
    <source>
        <dbReference type="PROSITE" id="PS50932"/>
    </source>
</evidence>
<dbReference type="EMBL" id="JALHLF010000026">
    <property type="protein sequence ID" value="MCJ2182820.1"/>
    <property type="molecule type" value="Genomic_DNA"/>
</dbReference>
<evidence type="ECO:0000256" key="3">
    <source>
        <dbReference type="ARBA" id="ARBA00023163"/>
    </source>
</evidence>
<dbReference type="SMART" id="SM00354">
    <property type="entry name" value="HTH_LACI"/>
    <property type="match status" value="1"/>
</dbReference>
<evidence type="ECO:0000313" key="5">
    <source>
        <dbReference type="EMBL" id="MCJ2182820.1"/>
    </source>
</evidence>
<dbReference type="InterPro" id="IPR028082">
    <property type="entry name" value="Peripla_BP_I"/>
</dbReference>
<dbReference type="PANTHER" id="PTHR30146">
    <property type="entry name" value="LACI-RELATED TRANSCRIPTIONAL REPRESSOR"/>
    <property type="match status" value="1"/>
</dbReference>
<dbReference type="InterPro" id="IPR046335">
    <property type="entry name" value="LacI/GalR-like_sensor"/>
</dbReference>
<keyword evidence="6" id="KW-1185">Reference proteome</keyword>